<keyword evidence="1" id="KW-0540">Nuclease</keyword>
<dbReference type="InterPro" id="IPR001322">
    <property type="entry name" value="Lamin_tail_dom"/>
</dbReference>
<dbReference type="Gene3D" id="2.40.50.90">
    <property type="match status" value="1"/>
</dbReference>
<accession>A0A497E104</accession>
<dbReference type="PANTHER" id="PTHR12302">
    <property type="entry name" value="EBNA2 BINDING PROTEIN P100"/>
    <property type="match status" value="1"/>
</dbReference>
<feature type="domain" description="LTD" evidence="6">
    <location>
        <begin position="1"/>
        <end position="110"/>
    </location>
</feature>
<keyword evidence="3" id="KW-0378">Hydrolase</keyword>
<evidence type="ECO:0000313" key="8">
    <source>
        <dbReference type="Proteomes" id="UP000279422"/>
    </source>
</evidence>
<dbReference type="SUPFAM" id="SSF49299">
    <property type="entry name" value="PKD domain"/>
    <property type="match status" value="1"/>
</dbReference>
<dbReference type="PROSITE" id="PS50830">
    <property type="entry name" value="TNASE_3"/>
    <property type="match status" value="1"/>
</dbReference>
<dbReference type="SUPFAM" id="SSF50199">
    <property type="entry name" value="Staphylococcal nuclease"/>
    <property type="match status" value="1"/>
</dbReference>
<dbReference type="AlphaFoldDB" id="A0A497E104"/>
<dbReference type="InterPro" id="IPR036415">
    <property type="entry name" value="Lamin_tail_dom_sf"/>
</dbReference>
<dbReference type="InterPro" id="IPR000601">
    <property type="entry name" value="PKD_dom"/>
</dbReference>
<feature type="domain" description="TNase-like" evidence="5">
    <location>
        <begin position="145"/>
        <end position="245"/>
    </location>
</feature>
<dbReference type="EMBL" id="QMPZ01000246">
    <property type="protein sequence ID" value="RLE06597.1"/>
    <property type="molecule type" value="Genomic_DNA"/>
</dbReference>
<evidence type="ECO:0000259" key="5">
    <source>
        <dbReference type="PROSITE" id="PS50830"/>
    </source>
</evidence>
<reference evidence="7 8" key="1">
    <citation type="submission" date="2018-06" db="EMBL/GenBank/DDBJ databases">
        <title>Extensive metabolic versatility and redundancy in microbially diverse, dynamic hydrothermal sediments.</title>
        <authorList>
            <person name="Dombrowski N."/>
            <person name="Teske A."/>
            <person name="Baker B.J."/>
        </authorList>
    </citation>
    <scope>NUCLEOTIDE SEQUENCE [LARGE SCALE GENOMIC DNA]</scope>
    <source>
        <strain evidence="7">B47_G16</strain>
    </source>
</reference>
<dbReference type="SMART" id="SM00318">
    <property type="entry name" value="SNc"/>
    <property type="match status" value="1"/>
</dbReference>
<evidence type="ECO:0000313" key="7">
    <source>
        <dbReference type="EMBL" id="RLE06597.1"/>
    </source>
</evidence>
<dbReference type="GO" id="GO:0016787">
    <property type="term" value="F:hydrolase activity"/>
    <property type="evidence" value="ECO:0007669"/>
    <property type="project" value="UniProtKB-KW"/>
</dbReference>
<dbReference type="Gene3D" id="2.60.40.10">
    <property type="entry name" value="Immunoglobulins"/>
    <property type="match status" value="1"/>
</dbReference>
<dbReference type="InterPro" id="IPR013783">
    <property type="entry name" value="Ig-like_fold"/>
</dbReference>
<organism evidence="7 8">
    <name type="scientific">Aerophobetes bacterium</name>
    <dbReference type="NCBI Taxonomy" id="2030807"/>
    <lineage>
        <taxon>Bacteria</taxon>
        <taxon>Candidatus Aerophobota</taxon>
    </lineage>
</organism>
<dbReference type="Proteomes" id="UP000279422">
    <property type="component" value="Unassembled WGS sequence"/>
</dbReference>
<dbReference type="Gene3D" id="2.60.40.1260">
    <property type="entry name" value="Lamin Tail domain"/>
    <property type="match status" value="1"/>
</dbReference>
<dbReference type="CDD" id="cd00146">
    <property type="entry name" value="PKD"/>
    <property type="match status" value="1"/>
</dbReference>
<evidence type="ECO:0000256" key="1">
    <source>
        <dbReference type="ARBA" id="ARBA00022722"/>
    </source>
</evidence>
<dbReference type="SMART" id="SM00089">
    <property type="entry name" value="PKD"/>
    <property type="match status" value="1"/>
</dbReference>
<dbReference type="GO" id="GO:0004519">
    <property type="term" value="F:endonuclease activity"/>
    <property type="evidence" value="ECO:0007669"/>
    <property type="project" value="UniProtKB-KW"/>
</dbReference>
<evidence type="ECO:0000256" key="3">
    <source>
        <dbReference type="ARBA" id="ARBA00022801"/>
    </source>
</evidence>
<name>A0A497E104_UNCAE</name>
<gene>
    <name evidence="7" type="ORF">DRJ00_09490</name>
</gene>
<dbReference type="PROSITE" id="PS51841">
    <property type="entry name" value="LTD"/>
    <property type="match status" value="1"/>
</dbReference>
<sequence>MLVQYVAFTGAALAENIVINEFDLNPAGSDSGNEWVVLYNPAEVEVDISNWTLETTQGKTVTVTIPQGTIISPKGYWTYIHKKQWIDNEDELIILKDAEGEEVDRTLMASDRDDDNRYWTRYPDGRDTNSDSDWRFRERALPKGVIRSGIVKHVEDGDTIDIIFTPENKDIRGIQRVRLVGIDAPELDTPEGRKAKELVEKMCLGKVVKLEVDDKRPFDKYYRILVVLYIDELNLNSYLLREGYATPLVILPSEFIPYASFTYSPEKMVINQAIKFDASSSYTLDPDAVITSYKWNFGDGAIGTGKVVSHSYSSAGDYTVTLTVTDSDGKVTRENVRTARITISKE</sequence>
<evidence type="ECO:0008006" key="9">
    <source>
        <dbReference type="Google" id="ProtNLM"/>
    </source>
</evidence>
<evidence type="ECO:0000256" key="2">
    <source>
        <dbReference type="ARBA" id="ARBA00022759"/>
    </source>
</evidence>
<evidence type="ECO:0000259" key="4">
    <source>
        <dbReference type="PROSITE" id="PS50093"/>
    </source>
</evidence>
<dbReference type="InterPro" id="IPR035437">
    <property type="entry name" value="SNase_OB-fold_sf"/>
</dbReference>
<dbReference type="SUPFAM" id="SSF74853">
    <property type="entry name" value="Lamin A/C globular tail domain"/>
    <property type="match status" value="1"/>
</dbReference>
<dbReference type="InterPro" id="IPR016071">
    <property type="entry name" value="Staphylococal_nuclease_OB-fold"/>
</dbReference>
<feature type="domain" description="PKD" evidence="4">
    <location>
        <begin position="257"/>
        <end position="332"/>
    </location>
</feature>
<dbReference type="Pfam" id="PF18911">
    <property type="entry name" value="PKD_4"/>
    <property type="match status" value="1"/>
</dbReference>
<dbReference type="InterPro" id="IPR022409">
    <property type="entry name" value="PKD/Chitinase_dom"/>
</dbReference>
<dbReference type="InterPro" id="IPR035986">
    <property type="entry name" value="PKD_dom_sf"/>
</dbReference>
<evidence type="ECO:0000259" key="6">
    <source>
        <dbReference type="PROSITE" id="PS51841"/>
    </source>
</evidence>
<dbReference type="PROSITE" id="PS50093">
    <property type="entry name" value="PKD"/>
    <property type="match status" value="1"/>
</dbReference>
<keyword evidence="2" id="KW-0255">Endonuclease</keyword>
<proteinExistence type="predicted"/>
<protein>
    <recommendedName>
        <fullName evidence="9">PKD domain-containing protein</fullName>
    </recommendedName>
</protein>
<dbReference type="PANTHER" id="PTHR12302:SF3">
    <property type="entry name" value="SERINE_THREONINE-PROTEIN KINASE 31"/>
    <property type="match status" value="1"/>
</dbReference>
<dbReference type="Pfam" id="PF00565">
    <property type="entry name" value="SNase"/>
    <property type="match status" value="1"/>
</dbReference>
<dbReference type="Pfam" id="PF00932">
    <property type="entry name" value="LTD"/>
    <property type="match status" value="1"/>
</dbReference>
<comment type="caution">
    <text evidence="7">The sequence shown here is derived from an EMBL/GenBank/DDBJ whole genome shotgun (WGS) entry which is preliminary data.</text>
</comment>